<feature type="compositionally biased region" description="Basic and acidic residues" evidence="1">
    <location>
        <begin position="136"/>
        <end position="145"/>
    </location>
</feature>
<reference evidence="2 3" key="1">
    <citation type="submission" date="2024-01" db="EMBL/GenBank/DDBJ databases">
        <authorList>
            <person name="Waweru B."/>
        </authorList>
    </citation>
    <scope>NUCLEOTIDE SEQUENCE [LARGE SCALE GENOMIC DNA]</scope>
</reference>
<keyword evidence="3" id="KW-1185">Reference proteome</keyword>
<sequence length="184" mass="20410">MVVFVVPAKRRSFAWRMKVNGDSAVERAASFLLDRGASIHQRRLKKSALRTVLDSHLSHGSHSNPTCGGSRGTKSKRLILPLPHTILGDAPHRRSSSDAALGLALSRYRSASVQGLRAQIRDPGIKDEIYPKEKEEEKRTLEAKGKIKTPIASPPSFEYRKSIGFAENPLLLDLASHKPRRKKS</sequence>
<feature type="region of interest" description="Disordered" evidence="1">
    <location>
        <begin position="136"/>
        <end position="155"/>
    </location>
</feature>
<comment type="caution">
    <text evidence="2">The sequence shown here is derived from an EMBL/GenBank/DDBJ whole genome shotgun (WGS) entry which is preliminary data.</text>
</comment>
<feature type="region of interest" description="Disordered" evidence="1">
    <location>
        <begin position="55"/>
        <end position="75"/>
    </location>
</feature>
<feature type="compositionally biased region" description="Polar residues" evidence="1">
    <location>
        <begin position="58"/>
        <end position="67"/>
    </location>
</feature>
<dbReference type="Proteomes" id="UP001314170">
    <property type="component" value="Unassembled WGS sequence"/>
</dbReference>
<evidence type="ECO:0000313" key="3">
    <source>
        <dbReference type="Proteomes" id="UP001314170"/>
    </source>
</evidence>
<accession>A0AAV1QPW3</accession>
<name>A0AAV1QPW3_9ROSI</name>
<dbReference type="AlphaFoldDB" id="A0AAV1QPW3"/>
<proteinExistence type="predicted"/>
<gene>
    <name evidence="2" type="ORF">DCAF_LOCUS44</name>
</gene>
<protein>
    <submittedName>
        <fullName evidence="2">Uncharacterized protein</fullName>
    </submittedName>
</protein>
<evidence type="ECO:0000313" key="2">
    <source>
        <dbReference type="EMBL" id="CAK7322435.1"/>
    </source>
</evidence>
<organism evidence="2 3">
    <name type="scientific">Dovyalis caffra</name>
    <dbReference type="NCBI Taxonomy" id="77055"/>
    <lineage>
        <taxon>Eukaryota</taxon>
        <taxon>Viridiplantae</taxon>
        <taxon>Streptophyta</taxon>
        <taxon>Embryophyta</taxon>
        <taxon>Tracheophyta</taxon>
        <taxon>Spermatophyta</taxon>
        <taxon>Magnoliopsida</taxon>
        <taxon>eudicotyledons</taxon>
        <taxon>Gunneridae</taxon>
        <taxon>Pentapetalae</taxon>
        <taxon>rosids</taxon>
        <taxon>fabids</taxon>
        <taxon>Malpighiales</taxon>
        <taxon>Salicaceae</taxon>
        <taxon>Flacourtieae</taxon>
        <taxon>Dovyalis</taxon>
    </lineage>
</organism>
<evidence type="ECO:0000256" key="1">
    <source>
        <dbReference type="SAM" id="MobiDB-lite"/>
    </source>
</evidence>
<dbReference type="EMBL" id="CAWUPB010000001">
    <property type="protein sequence ID" value="CAK7322435.1"/>
    <property type="molecule type" value="Genomic_DNA"/>
</dbReference>